<feature type="signal peptide" evidence="2">
    <location>
        <begin position="1"/>
        <end position="31"/>
    </location>
</feature>
<dbReference type="SUPFAM" id="SSF53474">
    <property type="entry name" value="alpha/beta-Hydrolases"/>
    <property type="match status" value="1"/>
</dbReference>
<dbReference type="Pfam" id="PF05448">
    <property type="entry name" value="AXE1"/>
    <property type="match status" value="1"/>
</dbReference>
<comment type="caution">
    <text evidence="4">The sequence shown here is derived from an EMBL/GenBank/DDBJ whole genome shotgun (WGS) entry which is preliminary data.</text>
</comment>
<evidence type="ECO:0000256" key="2">
    <source>
        <dbReference type="SAM" id="SignalP"/>
    </source>
</evidence>
<accession>A0A7X9P3P5</accession>
<dbReference type="EMBL" id="JABANE010000028">
    <property type="protein sequence ID" value="NME68728.1"/>
    <property type="molecule type" value="Genomic_DNA"/>
</dbReference>
<keyword evidence="1" id="KW-0378">Hydrolase</keyword>
<dbReference type="PANTHER" id="PTHR22946:SF9">
    <property type="entry name" value="POLYKETIDE TRANSFERASE AF380"/>
    <property type="match status" value="1"/>
</dbReference>
<dbReference type="GO" id="GO:0052689">
    <property type="term" value="F:carboxylic ester hydrolase activity"/>
    <property type="evidence" value="ECO:0007669"/>
    <property type="project" value="UniProtKB-ARBA"/>
</dbReference>
<dbReference type="PANTHER" id="PTHR22946">
    <property type="entry name" value="DIENELACTONE HYDROLASE DOMAIN-CONTAINING PROTEIN-RELATED"/>
    <property type="match status" value="1"/>
</dbReference>
<evidence type="ECO:0000259" key="3">
    <source>
        <dbReference type="Pfam" id="PF05448"/>
    </source>
</evidence>
<dbReference type="InterPro" id="IPR050261">
    <property type="entry name" value="FrsA_esterase"/>
</dbReference>
<evidence type="ECO:0000313" key="5">
    <source>
        <dbReference type="Proteomes" id="UP000576082"/>
    </source>
</evidence>
<dbReference type="Gene3D" id="3.40.50.1820">
    <property type="entry name" value="alpha/beta hydrolase"/>
    <property type="match status" value="1"/>
</dbReference>
<dbReference type="Proteomes" id="UP000576082">
    <property type="component" value="Unassembled WGS sequence"/>
</dbReference>
<dbReference type="InterPro" id="IPR029058">
    <property type="entry name" value="AB_hydrolase_fold"/>
</dbReference>
<dbReference type="RefSeq" id="WP_169657027.1">
    <property type="nucleotide sequence ID" value="NZ_JABANE010000028.1"/>
</dbReference>
<protein>
    <submittedName>
        <fullName evidence="4">Prolyl oligopeptidase family serine peptidase</fullName>
    </submittedName>
</protein>
<evidence type="ECO:0000256" key="1">
    <source>
        <dbReference type="ARBA" id="ARBA00022801"/>
    </source>
</evidence>
<organism evidence="4 5">
    <name type="scientific">Flammeovirga aprica JL-4</name>
    <dbReference type="NCBI Taxonomy" id="694437"/>
    <lineage>
        <taxon>Bacteria</taxon>
        <taxon>Pseudomonadati</taxon>
        <taxon>Bacteroidota</taxon>
        <taxon>Cytophagia</taxon>
        <taxon>Cytophagales</taxon>
        <taxon>Flammeovirgaceae</taxon>
        <taxon>Flammeovirga</taxon>
    </lineage>
</organism>
<keyword evidence="5" id="KW-1185">Reference proteome</keyword>
<dbReference type="InterPro" id="IPR008391">
    <property type="entry name" value="AXE1_dom"/>
</dbReference>
<evidence type="ECO:0000313" key="4">
    <source>
        <dbReference type="EMBL" id="NME68728.1"/>
    </source>
</evidence>
<reference evidence="4 5" key="1">
    <citation type="submission" date="2020-04" db="EMBL/GenBank/DDBJ databases">
        <title>Flammeovirga sp. SR4, a novel species isolated from seawater.</title>
        <authorList>
            <person name="Wang X."/>
        </authorList>
    </citation>
    <scope>NUCLEOTIDE SEQUENCE [LARGE SCALE GENOMIC DNA]</scope>
    <source>
        <strain evidence="4 5">ATCC 23126</strain>
    </source>
</reference>
<name>A0A7X9P3P5_9BACT</name>
<proteinExistence type="predicted"/>
<keyword evidence="2" id="KW-0732">Signal</keyword>
<feature type="domain" description="Acetyl xylan esterase" evidence="3">
    <location>
        <begin position="75"/>
        <end position="219"/>
    </location>
</feature>
<feature type="chain" id="PRO_5031258451" evidence="2">
    <location>
        <begin position="32"/>
        <end position="2058"/>
    </location>
</feature>
<gene>
    <name evidence="4" type="ORF">HHU12_12220</name>
</gene>
<sequence>MKLNFTKSLKKDFLKLLCFLTAIVMTNAVQAQEYTGPWDLDVIKAVPNFETTTTSAVDGLESIFYESIDYKGEVSKVYAYYGLPSTPKPENGYPAVVLVHGGGGTAYDDWVKLWNDRGFVAISMDLEGHIPSLDDSAERATFDGAGPARTGVFHDNALPIDEQWYYHAVAQIIKAHSLIASFDEVDATKIGIAGVSWGGMLTSTVAGLDLRFKFAIPIYGCGFLKGTDGHMGNSLASTDQDYVNNAMTNYEASAYLHQATMPMLFMNGANDAHFPLPATMDSKNAIQGDAYTFIKDGFGHGHSVAWNEEESYIFADRIINGGTPLLEIDVPAYTDGTNTMSVNVTDAGAGIQSATFYYTTDRSEVWSSKTWSSMPATVNGATVSAVVPDNTYASYFLITDNSTFNLTSDVHRFKSSDASISGLKVGESTIENFDAGTSAYTFELPYSTSALPAITAITNDYSATVEVTAGEELPTTATVVITSEDGTQESTYTIALTMASEEDVLFSYYEDGQSEIAEVSYILMTQDTEAQDPTLGPCSTANLLTRLDGRYANVAFTIDGKIDFSEATHFKIRMYVEDPGKTLTNNECAIALRQDNESATQYLLNFPIEKFDEWVDYTIEVNPNAFKEEVEYMNTFYFFPIINDLAEEGGGMKFYIDKIQGPKILQDQVKLKGETSDEGKMITISAQSHTPISNIENPEFQLMVNNVAVGIERVKVKNQIIELILEETVKAGQAIQLTFTGGTITDELGNSIAVNTILPVENNTSADHSLYSLYNVGGASILDFAFVSSATVDENAQNPDTNGYPEEIVAKYVREDRQWSEMRWDLPAGSQFDFTSTKTVSIKVYVEDTGIENLNKNVQMILKKDNDSPTQKSLLGTLRCLDTWQEYQFDFSNFTTEELEGYNSISFYFGANDSDPDFTATGMVTYFDDLRGPKVISDNIITSLNTDVSGGKVVMDVVSLASLASIENAVFELKVNGSAVAHQVVELENTIEFRVEEPISYGSDVTLSYVSGTITDQDEKTLSYFNDREVINRAQAYTEIIYYNDGSDNENLSFFNPYKVVTSSADNPSLTGISQSARVTKVVKEENAHSQVQILFNGHFETDIDKVVKLKVYQETSDDGLYSDKNSLRVRLRNNSNNANITLSQDILVQDQWVEYTFDFKDLLNDGDIFDQMIIFFGQDASPFNGNDNVYYIDNVKGPRVSSDDDKRLSALIVDGEGIEDFSSDQINYAIELPYGYEGFPNVVAKTVNGEASYEVIHPETIPGSTAVRVTAKDNSTLDYNLSFNIAIPSNDATITELLLDDVLINGFSADVTEYNVEYPYGSTNIPTVTAEANDDLASLEVTNAVALPGKAEVTVTAQSGIEKVYTVNFTVTPPSDDNTLSTLLVDGTLIADFDASTESYTIELPYGSTEIPVVTATKNNATASLVISETTELPGASTVIVTAQSGAEKVYIVNFTYTAPSEDNTLSELLVDGTLITDFDASTESYTIELPYGSTEIPVVTATLNDETASLVISETTELPGSSTVTVTAQSGAEKVYTVNFTYTAPSEDNTLSALLVNGNLIADFDASTESYTIELPFGTIEVPVVTATKNDETASLSISETTELPGTSTVTVTAQSGAEKVYTVNFTITSPSEDNSLTALLVDGTLITGFDPLVQNYTIELPYGTTVTPVVTATKNSETTTLVIEETTELPGTTTVTVTAQNGAEKVYSVIFEVADPSTNTNLTSLSVDGETVENFDPAVLQYTVALPMGTSEVPHLSAVLEDENASYTIENTTVLPGQSTVTVVAEDGETQAVYVVEFIYDETLSSNASLKELLLDNTLIEGFDADVVTYTVHLPYASSVPVVTASAVHDMATVTVGELSEDNKVLIEVLAEDQVTIQEYSIQFTFETASSNANLTDILIGGTSLEGFKIDSLNYSYQLTSSVIPSIEAVLEDELADVEISEVTEAGKVAIITVTAQDGVTKSVYSILFLENQEPPLSVEEELANIKVYKMNNRLHISADQPLRGKQIVISDVQGRVILATTIQEERFNTQIVENGLLIIQILGDNCRYIKKVVF</sequence>